<reference evidence="2 3" key="1">
    <citation type="submission" date="2019-10" db="EMBL/GenBank/DDBJ databases">
        <title>Streptomyces sp. nov., a novel actinobacterium isolated from alkaline environment.</title>
        <authorList>
            <person name="Golinska P."/>
        </authorList>
    </citation>
    <scope>NUCLEOTIDE SEQUENCE [LARGE SCALE GENOMIC DNA]</scope>
    <source>
        <strain evidence="2 3">OF1</strain>
    </source>
</reference>
<dbReference type="OrthoDB" id="4194542at2"/>
<dbReference type="Proteomes" id="UP000320857">
    <property type="component" value="Unassembled WGS sequence"/>
</dbReference>
<dbReference type="AlphaFoldDB" id="A0A5P0YLY5"/>
<gene>
    <name evidence="2" type="ORF">FNX44_005435</name>
    <name evidence="1" type="ORF">H3147_16410</name>
</gene>
<reference evidence="4" key="2">
    <citation type="submission" date="2020-05" db="EMBL/GenBank/DDBJ databases">
        <title>Classification of alakaliphilic streptomycetes isolated from an alkaline soil next to Lonar Crater, India and a proposal for the recognition of Streptomyces alkaliterrae sp. nov.</title>
        <authorList>
            <person name="Golinska P."/>
        </authorList>
    </citation>
    <scope>NUCLEOTIDE SEQUENCE [LARGE SCALE GENOMIC DNA]</scope>
    <source>
        <strain evidence="4">OF8</strain>
    </source>
</reference>
<sequence>MRNQPHDTYISAVSDALTEAGLTPADWWTEDTETRGTYCYLNAVITLDPSNTHDLDHDEIPTDAAWPHGLLLLWEWHTGIEAELGEPERGPIWQFAEVKADGSTEYPTPLPVYGYASPAAVVKVARMVIDRSITPVSAFHASLSNSIGELIGDSWNRADELAAACAQWSAREAI</sequence>
<proteinExistence type="predicted"/>
<dbReference type="EMBL" id="JABJXA010000095">
    <property type="protein sequence ID" value="MBB1260407.1"/>
    <property type="molecule type" value="Genomic_DNA"/>
</dbReference>
<reference evidence="1" key="3">
    <citation type="journal article" name="Syst. Appl. Microbiol.">
        <title>Streptomyces alkaliterrae sp. nov., isolated from an alkaline soil, and emended descriptions of Streptomyces alkaliphilus, Streptomyces calidiresistens and Streptomyces durbertensis.</title>
        <authorList>
            <person name="Swiecimska M."/>
            <person name="Golinska P."/>
            <person name="Nouioui I."/>
            <person name="Wypij M."/>
            <person name="Rai M."/>
            <person name="Sangal V."/>
            <person name="Goodfellow M."/>
        </authorList>
    </citation>
    <scope>NUCLEOTIDE SEQUENCE</scope>
    <source>
        <strain evidence="1">OF8</strain>
    </source>
</reference>
<comment type="caution">
    <text evidence="2">The sequence shown here is derived from an EMBL/GenBank/DDBJ whole genome shotgun (WGS) entry which is preliminary data.</text>
</comment>
<evidence type="ECO:0000313" key="4">
    <source>
        <dbReference type="Proteomes" id="UP000517765"/>
    </source>
</evidence>
<evidence type="ECO:0000313" key="3">
    <source>
        <dbReference type="Proteomes" id="UP000320857"/>
    </source>
</evidence>
<protein>
    <submittedName>
        <fullName evidence="2">Uncharacterized protein</fullName>
    </submittedName>
</protein>
<evidence type="ECO:0000313" key="1">
    <source>
        <dbReference type="EMBL" id="MBB1260407.1"/>
    </source>
</evidence>
<evidence type="ECO:0000313" key="2">
    <source>
        <dbReference type="EMBL" id="MQS01325.1"/>
    </source>
</evidence>
<keyword evidence="3" id="KW-1185">Reference proteome</keyword>
<accession>A0A5P0YLY5</accession>
<dbReference type="RefSeq" id="WP_143646799.1">
    <property type="nucleotide sequence ID" value="NZ_JABJXA010000095.1"/>
</dbReference>
<name>A0A5P0YLY5_9ACTN</name>
<dbReference type="Proteomes" id="UP000517765">
    <property type="component" value="Unassembled WGS sequence"/>
</dbReference>
<dbReference type="EMBL" id="VJYK02000035">
    <property type="protein sequence ID" value="MQS01325.1"/>
    <property type="molecule type" value="Genomic_DNA"/>
</dbReference>
<organism evidence="2 3">
    <name type="scientific">Streptomyces alkaliterrae</name>
    <dbReference type="NCBI Taxonomy" id="2213162"/>
    <lineage>
        <taxon>Bacteria</taxon>
        <taxon>Bacillati</taxon>
        <taxon>Actinomycetota</taxon>
        <taxon>Actinomycetes</taxon>
        <taxon>Kitasatosporales</taxon>
        <taxon>Streptomycetaceae</taxon>
        <taxon>Streptomyces</taxon>
    </lineage>
</organism>